<dbReference type="InterPro" id="IPR050923">
    <property type="entry name" value="Cell_Proc_Reg/RNA_Proc"/>
</dbReference>
<feature type="domain" description="FHA" evidence="2">
    <location>
        <begin position="158"/>
        <end position="206"/>
    </location>
</feature>
<name>A0AAE4ZA23_9BACT</name>
<accession>A0AAE4ZA23</accession>
<reference evidence="3 4" key="1">
    <citation type="submission" date="2020-01" db="EMBL/GenBank/DDBJ databases">
        <title>Genomes assembled from Gulf of Kutch pelagic sediment metagenomes.</title>
        <authorList>
            <person name="Chandrashekar M."/>
            <person name="Mahajan M.S."/>
            <person name="Dave K.J."/>
            <person name="Vatsa P."/>
            <person name="Nathani N.M."/>
        </authorList>
    </citation>
    <scope>NUCLEOTIDE SEQUENCE [LARGE SCALE GENOMIC DNA]</scope>
    <source>
        <strain evidence="3">KS3-K002</strain>
    </source>
</reference>
<dbReference type="EMBL" id="JAACAK010000070">
    <property type="protein sequence ID" value="NIR75322.1"/>
    <property type="molecule type" value="Genomic_DNA"/>
</dbReference>
<dbReference type="Proteomes" id="UP000702544">
    <property type="component" value="Unassembled WGS sequence"/>
</dbReference>
<dbReference type="PROSITE" id="PS50006">
    <property type="entry name" value="FHA_DOMAIN"/>
    <property type="match status" value="1"/>
</dbReference>
<dbReference type="InterPro" id="IPR008984">
    <property type="entry name" value="SMAD_FHA_dom_sf"/>
</dbReference>
<evidence type="ECO:0000313" key="3">
    <source>
        <dbReference type="EMBL" id="NIR75322.1"/>
    </source>
</evidence>
<dbReference type="PANTHER" id="PTHR23308">
    <property type="entry name" value="NUCLEAR INHIBITOR OF PROTEIN PHOSPHATASE-1"/>
    <property type="match status" value="1"/>
</dbReference>
<keyword evidence="1" id="KW-0812">Transmembrane</keyword>
<sequence>MPFIEFKGNLYRLREGDNVLGSGDWANIRLSSLEDDHHLTISVETVGAFAWTPDDSGRVVINGRPLTREPIPLFHGDRLSLNGSTLVYLDDGGEATVKMERRAPAALAAGQVESDGRKAAVDPELMHRATPPEPEVKVVAVLRRLDNNQAYIIDRSGFRIGREKRCDLIIPDPSVSRLHAEITFSRGAYLLRCLGRTSTRVNGRPIDGPYRLRVGDKVGIGDYEFTFARRPLKAEEIVPATEVTPIRSAVPDAPTVPARSTGRSRIVTWLIVLVGAGLAALMLLA</sequence>
<evidence type="ECO:0000259" key="2">
    <source>
        <dbReference type="PROSITE" id="PS50006"/>
    </source>
</evidence>
<organism evidence="3 4">
    <name type="scientific">Candidatus Kutchimonas denitrificans</name>
    <dbReference type="NCBI Taxonomy" id="3056748"/>
    <lineage>
        <taxon>Bacteria</taxon>
        <taxon>Pseudomonadati</taxon>
        <taxon>Gemmatimonadota</taxon>
        <taxon>Gemmatimonadia</taxon>
        <taxon>Candidatus Palauibacterales</taxon>
        <taxon>Candidatus Palauibacteraceae</taxon>
        <taxon>Candidatus Kutchimonas</taxon>
    </lineage>
</organism>
<evidence type="ECO:0000256" key="1">
    <source>
        <dbReference type="SAM" id="Phobius"/>
    </source>
</evidence>
<dbReference type="SUPFAM" id="SSF49879">
    <property type="entry name" value="SMAD/FHA domain"/>
    <property type="match status" value="2"/>
</dbReference>
<proteinExistence type="predicted"/>
<evidence type="ECO:0000313" key="4">
    <source>
        <dbReference type="Proteomes" id="UP000702544"/>
    </source>
</evidence>
<protein>
    <submittedName>
        <fullName evidence="3">FHA domain-containing protein</fullName>
    </submittedName>
</protein>
<gene>
    <name evidence="3" type="ORF">GWO12_09465</name>
</gene>
<keyword evidence="1" id="KW-1133">Transmembrane helix</keyword>
<dbReference type="Pfam" id="PF00498">
    <property type="entry name" value="FHA"/>
    <property type="match status" value="1"/>
</dbReference>
<dbReference type="SMART" id="SM00240">
    <property type="entry name" value="FHA"/>
    <property type="match status" value="1"/>
</dbReference>
<dbReference type="InterPro" id="IPR000253">
    <property type="entry name" value="FHA_dom"/>
</dbReference>
<comment type="caution">
    <text evidence="3">The sequence shown here is derived from an EMBL/GenBank/DDBJ whole genome shotgun (WGS) entry which is preliminary data.</text>
</comment>
<dbReference type="AlphaFoldDB" id="A0AAE4ZA23"/>
<dbReference type="Gene3D" id="2.60.200.20">
    <property type="match status" value="2"/>
</dbReference>
<feature type="transmembrane region" description="Helical" evidence="1">
    <location>
        <begin position="266"/>
        <end position="284"/>
    </location>
</feature>
<dbReference type="CDD" id="cd00060">
    <property type="entry name" value="FHA"/>
    <property type="match status" value="1"/>
</dbReference>
<keyword evidence="1" id="KW-0472">Membrane</keyword>